<dbReference type="InterPro" id="IPR003115">
    <property type="entry name" value="ParB_N"/>
</dbReference>
<evidence type="ECO:0000256" key="3">
    <source>
        <dbReference type="ARBA" id="ARBA00022777"/>
    </source>
</evidence>
<evidence type="ECO:0000256" key="4">
    <source>
        <dbReference type="ARBA" id="ARBA00022840"/>
    </source>
</evidence>
<dbReference type="SUPFAM" id="SSF110849">
    <property type="entry name" value="ParB/Sulfiredoxin"/>
    <property type="match status" value="1"/>
</dbReference>
<keyword evidence="4" id="KW-0067">ATP-binding</keyword>
<dbReference type="SMART" id="SM00470">
    <property type="entry name" value="ParB"/>
    <property type="match status" value="1"/>
</dbReference>
<evidence type="ECO:0000313" key="7">
    <source>
        <dbReference type="Proteomes" id="UP000074294"/>
    </source>
</evidence>
<keyword evidence="2" id="KW-0547">Nucleotide-binding</keyword>
<keyword evidence="1" id="KW-0808">Transferase</keyword>
<keyword evidence="3" id="KW-0418">Kinase</keyword>
<feature type="domain" description="ParB-like N-terminal" evidence="5">
    <location>
        <begin position="10"/>
        <end position="97"/>
    </location>
</feature>
<dbReference type="STRING" id="1776334.APZ16_07080"/>
<dbReference type="EMBL" id="LQMQ01000047">
    <property type="protein sequence ID" value="KUO40169.1"/>
    <property type="molecule type" value="Genomic_DNA"/>
</dbReference>
<dbReference type="Gene3D" id="3.90.1530.10">
    <property type="entry name" value="Conserved hypothetical protein from pyrococcus furiosus pfu- 392566-001, ParB domain"/>
    <property type="match status" value="1"/>
</dbReference>
<gene>
    <name evidence="6" type="ORF">APZ16_07080</name>
</gene>
<comment type="caution">
    <text evidence="6">The sequence shown here is derived from an EMBL/GenBank/DDBJ whole genome shotgun (WGS) entry which is preliminary data.</text>
</comment>
<sequence>MGFKLEAQGLEIELGIKPAGGVYIHEEIIPRMLDQLILDIKQNNEVRNPLIVDRNTSVVLDGMHRVAALQRLGCRYLPVCLVDYSSPRIQVGCWYRVIQDWVSDSFLLEIFRSLGLSIEPSSFEAALKELEARKATAALFTMKSCYLVRAPKTDIVESYRWIKRFEAAAEGEGLHISYEMEHDAEWQVRSGKAPAALLVPRTTKEEVVQTALSGEVFTHKTTRHILPARPVNVNVPLSWLTGEKPMEEVERLLVEYLSGRKVVRLSKGSVFDGRRYDEELLVFR</sequence>
<dbReference type="InterPro" id="IPR023098">
    <property type="entry name" value="SerK/SbnI_C"/>
</dbReference>
<evidence type="ECO:0000256" key="1">
    <source>
        <dbReference type="ARBA" id="ARBA00022679"/>
    </source>
</evidence>
<reference evidence="6 7" key="1">
    <citation type="journal article" date="2016" name="Nat. Microbiol.">
        <title>Genomic inference of the metabolism of cosmopolitan subsurface Archaea, Hadesarchaea.</title>
        <authorList>
            <person name="Baker B.J."/>
            <person name="Saw J.H."/>
            <person name="Lind A.E."/>
            <person name="Lazar C.S."/>
            <person name="Hinrichs K.-U."/>
            <person name="Teske A.P."/>
            <person name="Ettema T.J."/>
        </authorList>
    </citation>
    <scope>NUCLEOTIDE SEQUENCE [LARGE SCALE GENOMIC DNA]</scope>
</reference>
<dbReference type="GO" id="GO:0005524">
    <property type="term" value="F:ATP binding"/>
    <property type="evidence" value="ECO:0007669"/>
    <property type="project" value="UniProtKB-KW"/>
</dbReference>
<proteinExistence type="predicted"/>
<dbReference type="GO" id="GO:0016301">
    <property type="term" value="F:kinase activity"/>
    <property type="evidence" value="ECO:0007669"/>
    <property type="project" value="UniProtKB-KW"/>
</dbReference>
<evidence type="ECO:0000256" key="2">
    <source>
        <dbReference type="ARBA" id="ARBA00022741"/>
    </source>
</evidence>
<dbReference type="CDD" id="cd16400">
    <property type="entry name" value="ParB_Srx_like_nuclease"/>
    <property type="match status" value="1"/>
</dbReference>
<dbReference type="Proteomes" id="UP000074294">
    <property type="component" value="Unassembled WGS sequence"/>
</dbReference>
<dbReference type="AlphaFoldDB" id="A0A147JUJ0"/>
<accession>A0A147JUJ0</accession>
<evidence type="ECO:0000313" key="6">
    <source>
        <dbReference type="EMBL" id="KUO40169.1"/>
    </source>
</evidence>
<name>A0A147JUJ0_HADYE</name>
<dbReference type="Gene3D" id="3.30.1760.10">
    <property type="entry name" value="Conserved hypothetical protein from pyrococcus furiosus pfu- 392566-001, domain 2"/>
    <property type="match status" value="1"/>
</dbReference>
<dbReference type="InterPro" id="IPR036086">
    <property type="entry name" value="ParB/Sulfiredoxin_sf"/>
</dbReference>
<protein>
    <recommendedName>
        <fullName evidence="5">ParB-like N-terminal domain-containing protein</fullName>
    </recommendedName>
</protein>
<evidence type="ECO:0000259" key="5">
    <source>
        <dbReference type="SMART" id="SM00470"/>
    </source>
</evidence>
<organism evidence="6 7">
    <name type="scientific">Hadarchaeum yellowstonense</name>
    <dbReference type="NCBI Taxonomy" id="1776334"/>
    <lineage>
        <taxon>Archaea</taxon>
        <taxon>Methanobacteriati</taxon>
        <taxon>Candidatus Hadarchaeota</taxon>
        <taxon>Candidatus Hadarchaeia</taxon>
        <taxon>Candidatus Hadarchaeales</taxon>
        <taxon>Candidatus Hadarchaeaceae</taxon>
        <taxon>Candidatus Hadarchaeum</taxon>
    </lineage>
</organism>